<reference evidence="1 2" key="1">
    <citation type="journal article" date="2022" name="Plant J.">
        <title>Chromosome-level genome of Camellia lanceoleosa provides a valuable resource for understanding genome evolution and self-incompatibility.</title>
        <authorList>
            <person name="Gong W."/>
            <person name="Xiao S."/>
            <person name="Wang L."/>
            <person name="Liao Z."/>
            <person name="Chang Y."/>
            <person name="Mo W."/>
            <person name="Hu G."/>
            <person name="Li W."/>
            <person name="Zhao G."/>
            <person name="Zhu H."/>
            <person name="Hu X."/>
            <person name="Ji K."/>
            <person name="Xiang X."/>
            <person name="Song Q."/>
            <person name="Yuan D."/>
            <person name="Jin S."/>
            <person name="Zhang L."/>
        </authorList>
    </citation>
    <scope>NUCLEOTIDE SEQUENCE [LARGE SCALE GENOMIC DNA]</scope>
    <source>
        <strain evidence="1">SQ_2022a</strain>
    </source>
</reference>
<organism evidence="1 2">
    <name type="scientific">Camellia lanceoleosa</name>
    <dbReference type="NCBI Taxonomy" id="1840588"/>
    <lineage>
        <taxon>Eukaryota</taxon>
        <taxon>Viridiplantae</taxon>
        <taxon>Streptophyta</taxon>
        <taxon>Embryophyta</taxon>
        <taxon>Tracheophyta</taxon>
        <taxon>Spermatophyta</taxon>
        <taxon>Magnoliopsida</taxon>
        <taxon>eudicotyledons</taxon>
        <taxon>Gunneridae</taxon>
        <taxon>Pentapetalae</taxon>
        <taxon>asterids</taxon>
        <taxon>Ericales</taxon>
        <taxon>Theaceae</taxon>
        <taxon>Camellia</taxon>
    </lineage>
</organism>
<keyword evidence="2" id="KW-1185">Reference proteome</keyword>
<name>A0ACC0IWC3_9ERIC</name>
<dbReference type="EMBL" id="CM045758">
    <property type="protein sequence ID" value="KAI8028980.1"/>
    <property type="molecule type" value="Genomic_DNA"/>
</dbReference>
<accession>A0ACC0IWC3</accession>
<evidence type="ECO:0000313" key="1">
    <source>
        <dbReference type="EMBL" id="KAI8028980.1"/>
    </source>
</evidence>
<gene>
    <name evidence="1" type="ORF">LOK49_LG01G04210</name>
</gene>
<dbReference type="Proteomes" id="UP001060215">
    <property type="component" value="Chromosome 1"/>
</dbReference>
<evidence type="ECO:0000313" key="2">
    <source>
        <dbReference type="Proteomes" id="UP001060215"/>
    </source>
</evidence>
<sequence length="117" mass="12941">MVKMAVCVVKMGVLLGVSMVSMMWVWCHVCVYVKLPSVLMVMLPSSSLQAEREKKEISACVVSLFFPPQNRVSQSLVYGLLPCVHVSPTESVRVWSPPWVCVSPPFPSLSTHVSVCM</sequence>
<proteinExistence type="predicted"/>
<protein>
    <submittedName>
        <fullName evidence="1">Uncharacterized protein</fullName>
    </submittedName>
</protein>
<comment type="caution">
    <text evidence="1">The sequence shown here is derived from an EMBL/GenBank/DDBJ whole genome shotgun (WGS) entry which is preliminary data.</text>
</comment>